<dbReference type="PANTHER" id="PTHR23226">
    <property type="entry name" value="ZINC FINGER AND SCAN DOMAIN-CONTAINING"/>
    <property type="match status" value="1"/>
</dbReference>
<dbReference type="AlphaFoldDB" id="A0A4X1TY62"/>
<evidence type="ECO:0000256" key="4">
    <source>
        <dbReference type="ARBA" id="ARBA00022723"/>
    </source>
</evidence>
<evidence type="ECO:0000256" key="12">
    <source>
        <dbReference type="PROSITE-ProRule" id="PRU00042"/>
    </source>
</evidence>
<evidence type="ECO:0000313" key="17">
    <source>
        <dbReference type="Proteomes" id="UP000314985"/>
    </source>
</evidence>
<dbReference type="GO" id="GO:0003677">
    <property type="term" value="F:DNA binding"/>
    <property type="evidence" value="ECO:0007669"/>
    <property type="project" value="UniProtKB-KW"/>
</dbReference>
<evidence type="ECO:0000259" key="15">
    <source>
        <dbReference type="PROSITE" id="PS50157"/>
    </source>
</evidence>
<evidence type="ECO:0000256" key="1">
    <source>
        <dbReference type="ARBA" id="ARBA00003767"/>
    </source>
</evidence>
<feature type="signal peptide" evidence="14">
    <location>
        <begin position="1"/>
        <end position="15"/>
    </location>
</feature>
<keyword evidence="10" id="KW-0804">Transcription</keyword>
<dbReference type="SMART" id="SM00355">
    <property type="entry name" value="ZnF_C2H2"/>
    <property type="match status" value="2"/>
</dbReference>
<dbReference type="SUPFAM" id="SSF57667">
    <property type="entry name" value="beta-beta-alpha zinc fingers"/>
    <property type="match status" value="1"/>
</dbReference>
<evidence type="ECO:0000256" key="6">
    <source>
        <dbReference type="ARBA" id="ARBA00022771"/>
    </source>
</evidence>
<dbReference type="Ensembl" id="ENSSSCT00070024666.1">
    <property type="protein sequence ID" value="ENSSSCP00070020417.1"/>
    <property type="gene ID" value="ENSSSCG00070012643.1"/>
</dbReference>
<feature type="region of interest" description="Disordered" evidence="13">
    <location>
        <begin position="16"/>
        <end position="52"/>
    </location>
</feature>
<dbReference type="FunFam" id="3.30.160.60:FF:002343">
    <property type="entry name" value="Zinc finger protein 33A"/>
    <property type="match status" value="1"/>
</dbReference>
<keyword evidence="14" id="KW-0732">Signal</keyword>
<evidence type="ECO:0000256" key="10">
    <source>
        <dbReference type="ARBA" id="ARBA00023163"/>
    </source>
</evidence>
<dbReference type="PROSITE" id="PS00028">
    <property type="entry name" value="ZINC_FINGER_C2H2_1"/>
    <property type="match status" value="1"/>
</dbReference>
<accession>A0A4X1TY62</accession>
<feature type="chain" id="PRO_5021460104" description="C2H2-type domain-containing protein" evidence="14">
    <location>
        <begin position="16"/>
        <end position="129"/>
    </location>
</feature>
<dbReference type="InterPro" id="IPR013087">
    <property type="entry name" value="Znf_C2H2_type"/>
</dbReference>
<reference evidence="16" key="2">
    <citation type="submission" date="2025-08" db="UniProtKB">
        <authorList>
            <consortium name="Ensembl"/>
        </authorList>
    </citation>
    <scope>IDENTIFICATION</scope>
</reference>
<evidence type="ECO:0000256" key="5">
    <source>
        <dbReference type="ARBA" id="ARBA00022737"/>
    </source>
</evidence>
<evidence type="ECO:0000256" key="13">
    <source>
        <dbReference type="SAM" id="MobiDB-lite"/>
    </source>
</evidence>
<organism evidence="16 17">
    <name type="scientific">Sus scrofa</name>
    <name type="common">Pig</name>
    <dbReference type="NCBI Taxonomy" id="9823"/>
    <lineage>
        <taxon>Eukaryota</taxon>
        <taxon>Metazoa</taxon>
        <taxon>Chordata</taxon>
        <taxon>Craniata</taxon>
        <taxon>Vertebrata</taxon>
        <taxon>Euteleostomi</taxon>
        <taxon>Mammalia</taxon>
        <taxon>Eutheria</taxon>
        <taxon>Laurasiatheria</taxon>
        <taxon>Artiodactyla</taxon>
        <taxon>Suina</taxon>
        <taxon>Suidae</taxon>
        <taxon>Sus</taxon>
    </lineage>
</organism>
<dbReference type="Pfam" id="PF00096">
    <property type="entry name" value="zf-C2H2"/>
    <property type="match status" value="2"/>
</dbReference>
<evidence type="ECO:0000256" key="3">
    <source>
        <dbReference type="ARBA" id="ARBA00006991"/>
    </source>
</evidence>
<comment type="function">
    <text evidence="1">May be involved in transcriptional regulation.</text>
</comment>
<dbReference type="GO" id="GO:0005634">
    <property type="term" value="C:nucleus"/>
    <property type="evidence" value="ECO:0007669"/>
    <property type="project" value="UniProtKB-SubCell"/>
</dbReference>
<dbReference type="Proteomes" id="UP000314985">
    <property type="component" value="Unassembled WGS sequence"/>
</dbReference>
<dbReference type="PANTHER" id="PTHR23226:SF366">
    <property type="entry name" value="ZINC FINGER PROTEIN ZFP2"/>
    <property type="match status" value="1"/>
</dbReference>
<evidence type="ECO:0000313" key="16">
    <source>
        <dbReference type="Ensembl" id="ENSSSCP00070020417.1"/>
    </source>
</evidence>
<keyword evidence="8" id="KW-0805">Transcription regulation</keyword>
<evidence type="ECO:0000256" key="2">
    <source>
        <dbReference type="ARBA" id="ARBA00004123"/>
    </source>
</evidence>
<dbReference type="FunFam" id="3.30.160.60:FF:000292">
    <property type="entry name" value="zinc finger protein 619"/>
    <property type="match status" value="1"/>
</dbReference>
<keyword evidence="7" id="KW-0862">Zinc</keyword>
<keyword evidence="9" id="KW-0238">DNA-binding</keyword>
<evidence type="ECO:0000256" key="8">
    <source>
        <dbReference type="ARBA" id="ARBA00023015"/>
    </source>
</evidence>
<keyword evidence="4" id="KW-0479">Metal-binding</keyword>
<comment type="subcellular location">
    <subcellularLocation>
        <location evidence="2">Nucleus</location>
    </subcellularLocation>
</comment>
<reference evidence="17" key="1">
    <citation type="submission" date="2017-08" db="EMBL/GenBank/DDBJ databases">
        <title>USMARCv1.0.</title>
        <authorList>
            <person name="Hannum G.I."/>
            <person name="Koren S."/>
            <person name="Schroeder S.G."/>
            <person name="Chin S.C."/>
            <person name="Nonneman D.J."/>
            <person name="Becker S.A."/>
            <person name="Rosen B.D."/>
            <person name="Bickhart D.M."/>
            <person name="Putnam N.H."/>
            <person name="Green R.E."/>
            <person name="Tuggle C.K."/>
            <person name="Liu H."/>
            <person name="Rohrer G.A."/>
            <person name="Warr A."/>
            <person name="Hall R."/>
            <person name="Kim K."/>
            <person name="Hume D.A."/>
            <person name="Talbot R."/>
            <person name="Chow W."/>
            <person name="Howe K."/>
            <person name="Schwartz A.S."/>
            <person name="Watson M."/>
            <person name="Archibald A.L."/>
            <person name="Phillippy A.M."/>
            <person name="Smith T.P.L."/>
        </authorList>
    </citation>
    <scope>NUCLEOTIDE SEQUENCE [LARGE SCALE GENOMIC DNA]</scope>
</reference>
<keyword evidence="5" id="KW-0677">Repeat</keyword>
<name>A0A4X1TY62_PIG</name>
<comment type="similarity">
    <text evidence="3">Belongs to the krueppel C2H2-type zinc-finger protein family.</text>
</comment>
<dbReference type="PROSITE" id="PS50157">
    <property type="entry name" value="ZINC_FINGER_C2H2_2"/>
    <property type="match status" value="2"/>
</dbReference>
<evidence type="ECO:0000256" key="11">
    <source>
        <dbReference type="ARBA" id="ARBA00023242"/>
    </source>
</evidence>
<evidence type="ECO:0000256" key="7">
    <source>
        <dbReference type="ARBA" id="ARBA00022833"/>
    </source>
</evidence>
<evidence type="ECO:0000256" key="9">
    <source>
        <dbReference type="ARBA" id="ARBA00023125"/>
    </source>
</evidence>
<keyword evidence="6 12" id="KW-0863">Zinc-finger</keyword>
<dbReference type="InterPro" id="IPR036236">
    <property type="entry name" value="Znf_C2H2_sf"/>
</dbReference>
<dbReference type="Gene3D" id="3.30.160.60">
    <property type="entry name" value="Classic Zinc Finger"/>
    <property type="match status" value="2"/>
</dbReference>
<dbReference type="GO" id="GO:0008270">
    <property type="term" value="F:zinc ion binding"/>
    <property type="evidence" value="ECO:0007669"/>
    <property type="project" value="UniProtKB-KW"/>
</dbReference>
<proteinExistence type="inferred from homology"/>
<evidence type="ECO:0000256" key="14">
    <source>
        <dbReference type="SAM" id="SignalP"/>
    </source>
</evidence>
<sequence>MVFLFFFGPFRATPAAYGGSQARDPNGAVATGLRQSHSNTRSEPHLQPTPQPRQRQILNPLIERIHTGEKPYTCKVCGKAFTHSTVTAHQRIHTGEKPYKCKVCGKAFNVNSNLKKHQKIHTGEKTIQM</sequence>
<keyword evidence="11" id="KW-0539">Nucleus</keyword>
<protein>
    <recommendedName>
        <fullName evidence="15">C2H2-type domain-containing protein</fullName>
    </recommendedName>
</protein>
<feature type="domain" description="C2H2-type" evidence="15">
    <location>
        <begin position="99"/>
        <end position="126"/>
    </location>
</feature>
<feature type="domain" description="C2H2-type" evidence="15">
    <location>
        <begin position="72"/>
        <end position="98"/>
    </location>
</feature>